<keyword evidence="2 4" id="KW-0647">Proteasome</keyword>
<keyword evidence="7" id="KW-1185">Reference proteome</keyword>
<comment type="subcellular location">
    <subcellularLocation>
        <location evidence="4">Cytoplasm</location>
    </subcellularLocation>
    <subcellularLocation>
        <location evidence="4">Nucleus</location>
    </subcellularLocation>
</comment>
<accession>W7TFQ9</accession>
<proteinExistence type="inferred from homology"/>
<comment type="subunit">
    <text evidence="4">Component of the proteasome complex.</text>
</comment>
<dbReference type="PANTHER" id="PTHR32194:SF2">
    <property type="entry name" value="PROTEASOME SUBUNIT BETA TYPE-1"/>
    <property type="match status" value="1"/>
</dbReference>
<dbReference type="InterPro" id="IPR016050">
    <property type="entry name" value="Proteasome_bsu_CS"/>
</dbReference>
<comment type="caution">
    <text evidence="6">The sequence shown here is derived from an EMBL/GenBank/DDBJ whole genome shotgun (WGS) entry which is preliminary data.</text>
</comment>
<comment type="function">
    <text evidence="4">Component of the proteasome, a multicatalytic proteinase complex which is characterized by its ability to cleave peptides with Arg, Phe, Tyr, Leu, and Glu adjacent to the leaving group at neutral or slightly basic pH. The proteasome has an ATP-dependent proteolytic activity.</text>
</comment>
<evidence type="ECO:0000256" key="2">
    <source>
        <dbReference type="ARBA" id="ARBA00022942"/>
    </source>
</evidence>
<dbReference type="CDD" id="cd03758">
    <property type="entry name" value="proteasome_beta_type_2"/>
    <property type="match status" value="1"/>
</dbReference>
<dbReference type="PROSITE" id="PS00854">
    <property type="entry name" value="PROTEASOME_BETA_1"/>
    <property type="match status" value="1"/>
</dbReference>
<evidence type="ECO:0000256" key="4">
    <source>
        <dbReference type="RuleBase" id="RU004203"/>
    </source>
</evidence>
<dbReference type="OrthoDB" id="268428at2759"/>
<dbReference type="GO" id="GO:0005839">
    <property type="term" value="C:proteasome core complex"/>
    <property type="evidence" value="ECO:0007669"/>
    <property type="project" value="InterPro"/>
</dbReference>
<dbReference type="InterPro" id="IPR001353">
    <property type="entry name" value="Proteasome_sua/b"/>
</dbReference>
<feature type="chain" id="PRO_5004903525" description="Proteasome subunit beta" evidence="5">
    <location>
        <begin position="23"/>
        <end position="234"/>
    </location>
</feature>
<comment type="similarity">
    <text evidence="4">Belongs to the peptidase T1B family.</text>
</comment>
<sequence length="234" mass="26012">MCREGMHGWKLFWWCCIVFVTPFPRSPLSSTRSDLQHRTSIAAAMDTLLGIKGDGFVLIAADASAARSILVFKTDQDKIAALDSHKLLAAAGPNADCSNLTEYVQKNMALYEFNNDLKLGTHAAANFIRRTLATALRKGPYQTNLLLGGFDEKDGAALYFLDYLGSMQKVNFGAQGYASNFTLSIFDREYREGMTLPEAEVVLEKAKKELAVRFLISQPKWIMKVVDKDGVRTL</sequence>
<keyword evidence="1 4" id="KW-0963">Cytoplasm</keyword>
<feature type="signal peptide" evidence="5">
    <location>
        <begin position="1"/>
        <end position="22"/>
    </location>
</feature>
<evidence type="ECO:0000256" key="5">
    <source>
        <dbReference type="SAM" id="SignalP"/>
    </source>
</evidence>
<dbReference type="Pfam" id="PF00227">
    <property type="entry name" value="Proteasome"/>
    <property type="match status" value="1"/>
</dbReference>
<organism evidence="6 7">
    <name type="scientific">Nannochloropsis gaditana</name>
    <dbReference type="NCBI Taxonomy" id="72520"/>
    <lineage>
        <taxon>Eukaryota</taxon>
        <taxon>Sar</taxon>
        <taxon>Stramenopiles</taxon>
        <taxon>Ochrophyta</taxon>
        <taxon>Eustigmatophyceae</taxon>
        <taxon>Eustigmatales</taxon>
        <taxon>Monodopsidaceae</taxon>
        <taxon>Nannochloropsis</taxon>
    </lineage>
</organism>
<dbReference type="SUPFAM" id="SSF56235">
    <property type="entry name" value="N-terminal nucleophile aminohydrolases (Ntn hydrolases)"/>
    <property type="match status" value="1"/>
</dbReference>
<dbReference type="PROSITE" id="PS51476">
    <property type="entry name" value="PROTEASOME_BETA_2"/>
    <property type="match status" value="1"/>
</dbReference>
<reference evidence="6 7" key="1">
    <citation type="journal article" date="2014" name="Mol. Plant">
        <title>Chromosome Scale Genome Assembly and Transcriptome Profiling of Nannochloropsis gaditana in Nitrogen Depletion.</title>
        <authorList>
            <person name="Corteggiani Carpinelli E."/>
            <person name="Telatin A."/>
            <person name="Vitulo N."/>
            <person name="Forcato C."/>
            <person name="D'Angelo M."/>
            <person name="Schiavon R."/>
            <person name="Vezzi A."/>
            <person name="Giacometti G.M."/>
            <person name="Morosinotto T."/>
            <person name="Valle G."/>
        </authorList>
    </citation>
    <scope>NUCLEOTIDE SEQUENCE [LARGE SCALE GENOMIC DNA]</scope>
    <source>
        <strain evidence="6 7">B-31</strain>
    </source>
</reference>
<name>W7TFQ9_9STRA</name>
<dbReference type="GO" id="GO:0005634">
    <property type="term" value="C:nucleus"/>
    <property type="evidence" value="ECO:0007669"/>
    <property type="project" value="UniProtKB-SubCell"/>
</dbReference>
<evidence type="ECO:0000256" key="1">
    <source>
        <dbReference type="ARBA" id="ARBA00022490"/>
    </source>
</evidence>
<evidence type="ECO:0000256" key="3">
    <source>
        <dbReference type="ARBA" id="ARBA00023242"/>
    </source>
</evidence>
<gene>
    <name evidence="6" type="ORF">Naga_100086g7</name>
</gene>
<dbReference type="AlphaFoldDB" id="W7TFQ9"/>
<dbReference type="Gene3D" id="3.60.20.10">
    <property type="entry name" value="Glutamine Phosphoribosylpyrophosphate, subunit 1, domain 1"/>
    <property type="match status" value="1"/>
</dbReference>
<dbReference type="PANTHER" id="PTHR32194">
    <property type="entry name" value="METALLOPROTEASE TLDD"/>
    <property type="match status" value="1"/>
</dbReference>
<dbReference type="Proteomes" id="UP000019335">
    <property type="component" value="Chromosome 12"/>
</dbReference>
<dbReference type="EMBL" id="AZIL01001067">
    <property type="protein sequence ID" value="EWM24937.1"/>
    <property type="molecule type" value="Genomic_DNA"/>
</dbReference>
<keyword evidence="3 4" id="KW-0539">Nucleus</keyword>
<protein>
    <recommendedName>
        <fullName evidence="4">Proteasome subunit beta</fullName>
    </recommendedName>
</protein>
<dbReference type="GO" id="GO:0010498">
    <property type="term" value="P:proteasomal protein catabolic process"/>
    <property type="evidence" value="ECO:0007669"/>
    <property type="project" value="InterPro"/>
</dbReference>
<dbReference type="InterPro" id="IPR023333">
    <property type="entry name" value="Proteasome_suB-type"/>
</dbReference>
<keyword evidence="5" id="KW-0732">Signal</keyword>
<evidence type="ECO:0000313" key="7">
    <source>
        <dbReference type="Proteomes" id="UP000019335"/>
    </source>
</evidence>
<dbReference type="InterPro" id="IPR029055">
    <property type="entry name" value="Ntn_hydrolases_N"/>
</dbReference>
<dbReference type="InterPro" id="IPR035206">
    <property type="entry name" value="Proteasome_beta2"/>
</dbReference>
<evidence type="ECO:0000313" key="6">
    <source>
        <dbReference type="EMBL" id="EWM24937.1"/>
    </source>
</evidence>
<dbReference type="GO" id="GO:0005737">
    <property type="term" value="C:cytoplasm"/>
    <property type="evidence" value="ECO:0007669"/>
    <property type="project" value="UniProtKB-SubCell"/>
</dbReference>